<dbReference type="SUPFAM" id="SSF52047">
    <property type="entry name" value="RNI-like"/>
    <property type="match status" value="1"/>
</dbReference>
<comment type="caution">
    <text evidence="1">The sequence shown here is derived from an EMBL/GenBank/DDBJ whole genome shotgun (WGS) entry which is preliminary data.</text>
</comment>
<sequence>MLIPDDNELNMFPPAALFVNYTPGLSKEGYEFLLPFLTQSSLQHFTITSYYTDNFSHKLGQNLPTTLKCLELKKCSLTSERFDNLLKNCNHLVKLEKLNIGNDQPMLDHYISLRKFINVKSCKSLKEIIFYYKDFFIDVSMEEKIKEEIKEITNFGVVCRYFGYEDKSDDY</sequence>
<gene>
    <name evidence="1" type="ORF">DERYTH_LOCUS2673</name>
</gene>
<dbReference type="EMBL" id="CAJVPY010000873">
    <property type="protein sequence ID" value="CAG8496387.1"/>
    <property type="molecule type" value="Genomic_DNA"/>
</dbReference>
<evidence type="ECO:0000313" key="2">
    <source>
        <dbReference type="Proteomes" id="UP000789405"/>
    </source>
</evidence>
<keyword evidence="2" id="KW-1185">Reference proteome</keyword>
<dbReference type="Gene3D" id="3.80.10.10">
    <property type="entry name" value="Ribonuclease Inhibitor"/>
    <property type="match status" value="1"/>
</dbReference>
<dbReference type="AlphaFoldDB" id="A0A9N8ZI22"/>
<reference evidence="1" key="1">
    <citation type="submission" date="2021-06" db="EMBL/GenBank/DDBJ databases">
        <authorList>
            <person name="Kallberg Y."/>
            <person name="Tangrot J."/>
            <person name="Rosling A."/>
        </authorList>
    </citation>
    <scope>NUCLEOTIDE SEQUENCE</scope>
    <source>
        <strain evidence="1">MA453B</strain>
    </source>
</reference>
<protein>
    <submittedName>
        <fullName evidence="1">1224_t:CDS:1</fullName>
    </submittedName>
</protein>
<name>A0A9N8ZI22_9GLOM</name>
<accession>A0A9N8ZI22</accession>
<organism evidence="1 2">
    <name type="scientific">Dentiscutata erythropus</name>
    <dbReference type="NCBI Taxonomy" id="1348616"/>
    <lineage>
        <taxon>Eukaryota</taxon>
        <taxon>Fungi</taxon>
        <taxon>Fungi incertae sedis</taxon>
        <taxon>Mucoromycota</taxon>
        <taxon>Glomeromycotina</taxon>
        <taxon>Glomeromycetes</taxon>
        <taxon>Diversisporales</taxon>
        <taxon>Gigasporaceae</taxon>
        <taxon>Dentiscutata</taxon>
    </lineage>
</organism>
<dbReference type="OrthoDB" id="2322172at2759"/>
<evidence type="ECO:0000313" key="1">
    <source>
        <dbReference type="EMBL" id="CAG8496387.1"/>
    </source>
</evidence>
<dbReference type="InterPro" id="IPR032675">
    <property type="entry name" value="LRR_dom_sf"/>
</dbReference>
<proteinExistence type="predicted"/>
<dbReference type="Proteomes" id="UP000789405">
    <property type="component" value="Unassembled WGS sequence"/>
</dbReference>